<keyword evidence="5" id="KW-0418">Kinase</keyword>
<dbReference type="SMART" id="SM00065">
    <property type="entry name" value="GAF"/>
    <property type="match status" value="1"/>
</dbReference>
<dbReference type="SUPFAM" id="SSF47384">
    <property type="entry name" value="Homodimeric domain of signal transducing histidine kinase"/>
    <property type="match status" value="1"/>
</dbReference>
<evidence type="ECO:0000256" key="5">
    <source>
        <dbReference type="ARBA" id="ARBA00022777"/>
    </source>
</evidence>
<comment type="catalytic activity">
    <reaction evidence="1">
        <text>ATP + protein L-histidine = ADP + protein N-phospho-L-histidine.</text>
        <dbReference type="EC" id="2.7.13.3"/>
    </reaction>
</comment>
<dbReference type="SUPFAM" id="SSF55781">
    <property type="entry name" value="GAF domain-like"/>
    <property type="match status" value="1"/>
</dbReference>
<dbReference type="InterPro" id="IPR036097">
    <property type="entry name" value="HisK_dim/P_sf"/>
</dbReference>
<proteinExistence type="predicted"/>
<reference evidence="8 9" key="1">
    <citation type="submission" date="2019-12" db="EMBL/GenBank/DDBJ databases">
        <title>Draft Genome Sequences of Six Type Strains of the Genus Massilia.</title>
        <authorList>
            <person name="Miess H."/>
            <person name="Frediansyah A."/>
            <person name="Goeker M."/>
            <person name="Gross H."/>
        </authorList>
    </citation>
    <scope>NUCLEOTIDE SEQUENCE [LARGE SCALE GENOMIC DNA]</scope>
    <source>
        <strain evidence="8 9">DSM 26639</strain>
    </source>
</reference>
<dbReference type="EC" id="2.7.13.3" evidence="2"/>
<dbReference type="InterPro" id="IPR005467">
    <property type="entry name" value="His_kinase_dom"/>
</dbReference>
<dbReference type="PANTHER" id="PTHR43711">
    <property type="entry name" value="TWO-COMPONENT HISTIDINE KINASE"/>
    <property type="match status" value="1"/>
</dbReference>
<keyword evidence="6" id="KW-0902">Two-component regulatory system</keyword>
<evidence type="ECO:0000313" key="9">
    <source>
        <dbReference type="Proteomes" id="UP000437862"/>
    </source>
</evidence>
<dbReference type="InterPro" id="IPR003018">
    <property type="entry name" value="GAF"/>
</dbReference>
<dbReference type="InterPro" id="IPR029016">
    <property type="entry name" value="GAF-like_dom_sf"/>
</dbReference>
<dbReference type="CDD" id="cd00082">
    <property type="entry name" value="HisKA"/>
    <property type="match status" value="1"/>
</dbReference>
<feature type="domain" description="Histidine kinase" evidence="7">
    <location>
        <begin position="350"/>
        <end position="568"/>
    </location>
</feature>
<dbReference type="PRINTS" id="PR00344">
    <property type="entry name" value="BCTRLSENSOR"/>
</dbReference>
<accession>A0ABX6FYA9</accession>
<dbReference type="SMART" id="SM00387">
    <property type="entry name" value="HATPase_c"/>
    <property type="match status" value="1"/>
</dbReference>
<evidence type="ECO:0000259" key="7">
    <source>
        <dbReference type="PROSITE" id="PS50109"/>
    </source>
</evidence>
<dbReference type="InterPro" id="IPR013656">
    <property type="entry name" value="PAS_4"/>
</dbReference>
<dbReference type="Gene3D" id="3.30.450.40">
    <property type="match status" value="1"/>
</dbReference>
<organism evidence="8 9">
    <name type="scientific">Pseudoduganella flava</name>
    <dbReference type="NCBI Taxonomy" id="871742"/>
    <lineage>
        <taxon>Bacteria</taxon>
        <taxon>Pseudomonadati</taxon>
        <taxon>Pseudomonadota</taxon>
        <taxon>Betaproteobacteria</taxon>
        <taxon>Burkholderiales</taxon>
        <taxon>Oxalobacteraceae</taxon>
        <taxon>Telluria group</taxon>
        <taxon>Pseudoduganella</taxon>
    </lineage>
</organism>
<keyword evidence="9" id="KW-1185">Reference proteome</keyword>
<keyword evidence="3" id="KW-0597">Phosphoprotein</keyword>
<dbReference type="EMBL" id="CP046904">
    <property type="protein sequence ID" value="QGZ42491.1"/>
    <property type="molecule type" value="Genomic_DNA"/>
</dbReference>
<dbReference type="SMART" id="SM00388">
    <property type="entry name" value="HisKA"/>
    <property type="match status" value="1"/>
</dbReference>
<dbReference type="CDD" id="cd00075">
    <property type="entry name" value="HATPase"/>
    <property type="match status" value="1"/>
</dbReference>
<dbReference type="InterPro" id="IPR004358">
    <property type="entry name" value="Sig_transdc_His_kin-like_C"/>
</dbReference>
<evidence type="ECO:0000256" key="3">
    <source>
        <dbReference type="ARBA" id="ARBA00022553"/>
    </source>
</evidence>
<dbReference type="Pfam" id="PF00512">
    <property type="entry name" value="HisKA"/>
    <property type="match status" value="1"/>
</dbReference>
<name>A0ABX6FYA9_9BURK</name>
<dbReference type="Pfam" id="PF02518">
    <property type="entry name" value="HATPase_c"/>
    <property type="match status" value="1"/>
</dbReference>
<dbReference type="InterPro" id="IPR003661">
    <property type="entry name" value="HisK_dim/P_dom"/>
</dbReference>
<dbReference type="InterPro" id="IPR036890">
    <property type="entry name" value="HATPase_C_sf"/>
</dbReference>
<evidence type="ECO:0000256" key="4">
    <source>
        <dbReference type="ARBA" id="ARBA00022679"/>
    </source>
</evidence>
<dbReference type="Gene3D" id="1.10.287.130">
    <property type="match status" value="1"/>
</dbReference>
<dbReference type="Pfam" id="PF01590">
    <property type="entry name" value="GAF"/>
    <property type="match status" value="1"/>
</dbReference>
<evidence type="ECO:0000313" key="8">
    <source>
        <dbReference type="EMBL" id="QGZ42491.1"/>
    </source>
</evidence>
<dbReference type="SUPFAM" id="SSF55785">
    <property type="entry name" value="PYP-like sensor domain (PAS domain)"/>
    <property type="match status" value="1"/>
</dbReference>
<protein>
    <recommendedName>
        <fullName evidence="2">histidine kinase</fullName>
        <ecNumber evidence="2">2.7.13.3</ecNumber>
    </recommendedName>
</protein>
<dbReference type="PROSITE" id="PS50109">
    <property type="entry name" value="HIS_KIN"/>
    <property type="match status" value="1"/>
</dbReference>
<keyword evidence="4" id="KW-0808">Transferase</keyword>
<dbReference type="InterPro" id="IPR003594">
    <property type="entry name" value="HATPase_dom"/>
</dbReference>
<dbReference type="Gene3D" id="3.30.450.20">
    <property type="entry name" value="PAS domain"/>
    <property type="match status" value="1"/>
</dbReference>
<dbReference type="InterPro" id="IPR050736">
    <property type="entry name" value="Sensor_HK_Regulatory"/>
</dbReference>
<dbReference type="InterPro" id="IPR035965">
    <property type="entry name" value="PAS-like_dom_sf"/>
</dbReference>
<sequence length="574" mass="60897">MRRPSMPWPFDPQQERAPALGAAMPALTRAYDWSATPLGPPDGWPRALTCTLATVLACRVPMILAWGPGHIHFYNDAAIPVFGAKHPAALGAPGELVWAEIWHIVEPLWRDVMAGGTVGGSDFHVAIERWGAPEDRSFDFSYSPVLDDDGGVGGVLVTFVDTTDTVMARQRLAFRLALADALRGLDDADAVIGCATRMLGTHLGADRMGFGEYDEATDIVHIGRDWTSGEAVSLAGASLPLAAFGADVKALLLAGGTLRVDDAAADPRTAAQAQAYAAIGVGAVLAVPLVRERRCVAILYVHARRPRRWTDAESAMAEDVAGRIWDAVQRVRAEEALRAADRRKDEFLAMLAHELRNPLAPITTAAELLQRGSAEPAQVTRASGVIVRQAAHMKALVDDLLDVSRVTRGQVVLQHEELDLRDVATMALEQNAPALTRRGHVLTVVPAPHPLPVYGDRVRLVQVLSNLLNNAARYTPEGGRITLALGGADGHVEAAVEDNGPGIPADLLPHVFDLFVQGARSPDRAQGGLGLGLALARTLVALHGGTIAAGPGAEGRGTRIVVRLPRAAPAAQTG</sequence>
<dbReference type="SUPFAM" id="SSF55874">
    <property type="entry name" value="ATPase domain of HSP90 chaperone/DNA topoisomerase II/histidine kinase"/>
    <property type="match status" value="1"/>
</dbReference>
<dbReference type="PANTHER" id="PTHR43711:SF1">
    <property type="entry name" value="HISTIDINE KINASE 1"/>
    <property type="match status" value="1"/>
</dbReference>
<gene>
    <name evidence="8" type="ORF">GO485_27980</name>
</gene>
<evidence type="ECO:0000256" key="2">
    <source>
        <dbReference type="ARBA" id="ARBA00012438"/>
    </source>
</evidence>
<evidence type="ECO:0000256" key="1">
    <source>
        <dbReference type="ARBA" id="ARBA00000085"/>
    </source>
</evidence>
<dbReference type="Pfam" id="PF08448">
    <property type="entry name" value="PAS_4"/>
    <property type="match status" value="1"/>
</dbReference>
<dbReference type="Gene3D" id="3.30.565.10">
    <property type="entry name" value="Histidine kinase-like ATPase, C-terminal domain"/>
    <property type="match status" value="1"/>
</dbReference>
<evidence type="ECO:0000256" key="6">
    <source>
        <dbReference type="ARBA" id="ARBA00023012"/>
    </source>
</evidence>
<dbReference type="Proteomes" id="UP000437862">
    <property type="component" value="Chromosome"/>
</dbReference>